<reference evidence="3" key="1">
    <citation type="journal article" date="2013" name="Science">
        <title>The Amborella genome and the evolution of flowering plants.</title>
        <authorList>
            <consortium name="Amborella Genome Project"/>
        </authorList>
    </citation>
    <scope>NUCLEOTIDE SEQUENCE [LARGE SCALE GENOMIC DNA]</scope>
</reference>
<evidence type="ECO:0000313" key="3">
    <source>
        <dbReference type="Proteomes" id="UP000017836"/>
    </source>
</evidence>
<accession>W1NNY5</accession>
<feature type="compositionally biased region" description="Basic and acidic residues" evidence="1">
    <location>
        <begin position="48"/>
        <end position="59"/>
    </location>
</feature>
<evidence type="ECO:0000256" key="1">
    <source>
        <dbReference type="SAM" id="MobiDB-lite"/>
    </source>
</evidence>
<dbReference type="Proteomes" id="UP000017836">
    <property type="component" value="Unassembled WGS sequence"/>
</dbReference>
<dbReference type="HOGENOM" id="CLU_1919918_0_0_1"/>
<protein>
    <submittedName>
        <fullName evidence="2">Uncharacterized protein</fullName>
    </submittedName>
</protein>
<dbReference type="AlphaFoldDB" id="W1NNY5"/>
<dbReference type="Gramene" id="ERM97796">
    <property type="protein sequence ID" value="ERM97796"/>
    <property type="gene ID" value="AMTR_s00116p00133190"/>
</dbReference>
<feature type="region of interest" description="Disordered" evidence="1">
    <location>
        <begin position="41"/>
        <end position="70"/>
    </location>
</feature>
<proteinExistence type="predicted"/>
<organism evidence="2 3">
    <name type="scientific">Amborella trichopoda</name>
    <dbReference type="NCBI Taxonomy" id="13333"/>
    <lineage>
        <taxon>Eukaryota</taxon>
        <taxon>Viridiplantae</taxon>
        <taxon>Streptophyta</taxon>
        <taxon>Embryophyta</taxon>
        <taxon>Tracheophyta</taxon>
        <taxon>Spermatophyta</taxon>
        <taxon>Magnoliopsida</taxon>
        <taxon>Amborellales</taxon>
        <taxon>Amborellaceae</taxon>
        <taxon>Amborella</taxon>
    </lineage>
</organism>
<keyword evidence="3" id="KW-1185">Reference proteome</keyword>
<dbReference type="EMBL" id="KI395851">
    <property type="protein sequence ID" value="ERM97796.1"/>
    <property type="molecule type" value="Genomic_DNA"/>
</dbReference>
<evidence type="ECO:0000313" key="2">
    <source>
        <dbReference type="EMBL" id="ERM97796.1"/>
    </source>
</evidence>
<name>W1NNY5_AMBTC</name>
<sequence length="132" mass="14602">MVESADSGAGSNIESSNFSFAFDNVSFSDRILRIEVMAEPWTEESGDDDCKRSNEGNREEAEEIEQESIEPKVVMCQKDQILGSNSSSSENGIQRTDQVKEAVVKMVPPPSVELLACLFNTVHFAWPLKVVT</sequence>
<dbReference type="KEGG" id="atr:18425782"/>
<gene>
    <name evidence="2" type="ORF">AMTR_s00116p00133190</name>
</gene>